<protein>
    <recommendedName>
        <fullName evidence="4">Protein aurora borealis</fullName>
    </recommendedName>
</protein>
<sequence length="287" mass="31829">MAEGSNSMEEYIPEAKDGATFIFKKKTFHVGTPSSVWENEENSNDWYTSPDVMRDRDASDTILNPDILGSTFTCDSPELKDTPDLVEGKPKFFRRRAITVLRKKVLKATPLYQVPSPHFPLAPDSSLKSVDGFQLESPGMSPISQAGSGCNFMASQSSDSLSQQSSFKNSEPLRFISTPTDPNRAMEEYNRGPNISAIDASFISCHEENTDSEGSVLGDITLVDVSKIVEQKEGSNLRSDKEVQTSFVECYCACHANRKRANEESDSHLLSSEIPVHKSPKNLHFVY</sequence>
<evidence type="ECO:0000256" key="1">
    <source>
        <dbReference type="SAM" id="MobiDB-lite"/>
    </source>
</evidence>
<evidence type="ECO:0000313" key="2">
    <source>
        <dbReference type="EMBL" id="GAV08942.1"/>
    </source>
</evidence>
<name>A0A1D1W675_RAMVA</name>
<keyword evidence="3" id="KW-1185">Reference proteome</keyword>
<reference evidence="2 3" key="1">
    <citation type="journal article" date="2016" name="Nat. Commun.">
        <title>Extremotolerant tardigrade genome and improved radiotolerance of human cultured cells by tardigrade-unique protein.</title>
        <authorList>
            <person name="Hashimoto T."/>
            <person name="Horikawa D.D."/>
            <person name="Saito Y."/>
            <person name="Kuwahara H."/>
            <person name="Kozuka-Hata H."/>
            <person name="Shin-I T."/>
            <person name="Minakuchi Y."/>
            <person name="Ohishi K."/>
            <person name="Motoyama A."/>
            <person name="Aizu T."/>
            <person name="Enomoto A."/>
            <person name="Kondo K."/>
            <person name="Tanaka S."/>
            <person name="Hara Y."/>
            <person name="Koshikawa S."/>
            <person name="Sagara H."/>
            <person name="Miura T."/>
            <person name="Yokobori S."/>
            <person name="Miyagawa K."/>
            <person name="Suzuki Y."/>
            <person name="Kubo T."/>
            <person name="Oyama M."/>
            <person name="Kohara Y."/>
            <person name="Fujiyama A."/>
            <person name="Arakawa K."/>
            <person name="Katayama T."/>
            <person name="Toyoda A."/>
            <person name="Kunieda T."/>
        </authorList>
    </citation>
    <scope>NUCLEOTIDE SEQUENCE [LARGE SCALE GENOMIC DNA]</scope>
    <source>
        <strain evidence="2 3">YOKOZUNA-1</strain>
    </source>
</reference>
<comment type="caution">
    <text evidence="2">The sequence shown here is derived from an EMBL/GenBank/DDBJ whole genome shotgun (WGS) entry which is preliminary data.</text>
</comment>
<proteinExistence type="predicted"/>
<dbReference type="EMBL" id="BDGG01000019">
    <property type="protein sequence ID" value="GAV08942.1"/>
    <property type="molecule type" value="Genomic_DNA"/>
</dbReference>
<evidence type="ECO:0008006" key="4">
    <source>
        <dbReference type="Google" id="ProtNLM"/>
    </source>
</evidence>
<accession>A0A1D1W675</accession>
<dbReference type="Proteomes" id="UP000186922">
    <property type="component" value="Unassembled WGS sequence"/>
</dbReference>
<dbReference type="AlphaFoldDB" id="A0A1D1W675"/>
<organism evidence="2 3">
    <name type="scientific">Ramazzottius varieornatus</name>
    <name type="common">Water bear</name>
    <name type="synonym">Tardigrade</name>
    <dbReference type="NCBI Taxonomy" id="947166"/>
    <lineage>
        <taxon>Eukaryota</taxon>
        <taxon>Metazoa</taxon>
        <taxon>Ecdysozoa</taxon>
        <taxon>Tardigrada</taxon>
        <taxon>Eutardigrada</taxon>
        <taxon>Parachela</taxon>
        <taxon>Hypsibioidea</taxon>
        <taxon>Ramazzottiidae</taxon>
        <taxon>Ramazzottius</taxon>
    </lineage>
</organism>
<gene>
    <name evidence="2" type="primary">RvY_18560-1</name>
    <name evidence="2" type="synonym">RvY_18560.1</name>
    <name evidence="2" type="ORF">RvY_18560</name>
</gene>
<feature type="region of interest" description="Disordered" evidence="1">
    <location>
        <begin position="162"/>
        <end position="184"/>
    </location>
</feature>
<evidence type="ECO:0000313" key="3">
    <source>
        <dbReference type="Proteomes" id="UP000186922"/>
    </source>
</evidence>